<dbReference type="VEuPathDB" id="PiroplasmaDB:BBOV_II007530"/>
<name>S6BHZ8_BABBO</name>
<keyword evidence="1" id="KW-0472">Membrane</keyword>
<organism evidence="2">
    <name type="scientific">Babesia bovis</name>
    <dbReference type="NCBI Taxonomy" id="5865"/>
    <lineage>
        <taxon>Eukaryota</taxon>
        <taxon>Sar</taxon>
        <taxon>Alveolata</taxon>
        <taxon>Apicomplexa</taxon>
        <taxon>Aconoidasida</taxon>
        <taxon>Piroplasmida</taxon>
        <taxon>Babesiidae</taxon>
        <taxon>Babesia</taxon>
    </lineage>
</organism>
<dbReference type="AlphaFoldDB" id="S6BHZ8"/>
<reference evidence="2" key="1">
    <citation type="journal article" date="2014" name="BMC Genomics">
        <title>The Babesia bovis gene and promoter model: an update from full-length EST analysis.</title>
        <authorList>
            <person name="Yamagishi J."/>
            <person name="Wakaguri H."/>
            <person name="Yokoyama N."/>
            <person name="Yamashita R."/>
            <person name="Suzuki Y."/>
            <person name="Xuan X."/>
            <person name="Igarashi I."/>
        </authorList>
    </citation>
    <scope>NUCLEOTIDE SEQUENCE</scope>
    <source>
        <strain evidence="2">Texas</strain>
    </source>
</reference>
<accession>S6BHZ8</accession>
<feature type="transmembrane region" description="Helical" evidence="1">
    <location>
        <begin position="84"/>
        <end position="106"/>
    </location>
</feature>
<evidence type="ECO:0000313" key="2">
    <source>
        <dbReference type="EMBL" id="BAN65839.1"/>
    </source>
</evidence>
<proteinExistence type="evidence at transcript level"/>
<protein>
    <submittedName>
        <fullName evidence="2">Uncharacterized protein</fullName>
    </submittedName>
</protein>
<dbReference type="EMBL" id="AK442045">
    <property type="protein sequence ID" value="BAN65839.1"/>
    <property type="molecule type" value="mRNA"/>
</dbReference>
<gene>
    <name evidence="2" type="primary">BBOV_II007530</name>
</gene>
<feature type="transmembrane region" description="Helical" evidence="1">
    <location>
        <begin position="38"/>
        <end position="63"/>
    </location>
</feature>
<sequence>MTHLLHLEEYLPHSIGVYSNTLLQLYIDRSGLLTISNAAWYATVVSAFLLDVVSTLVTLVPYLDSGLLHALKLIGQSGNQRFGQYFCANLLFAAILYTLLPVALLINRLTVWESLQSWNLVGIVIQLSSIPYSMSLDVFALTARIALAFCFKASIADLTFPDDNVPQPMNTPGQVGTTTKKN</sequence>
<evidence type="ECO:0000256" key="1">
    <source>
        <dbReference type="SAM" id="Phobius"/>
    </source>
</evidence>
<keyword evidence="1" id="KW-0812">Transmembrane</keyword>
<keyword evidence="1" id="KW-1133">Transmembrane helix</keyword>
<feature type="transmembrane region" description="Helical" evidence="1">
    <location>
        <begin position="118"/>
        <end position="142"/>
    </location>
</feature>